<accession>A0A3R9YKR1</accession>
<evidence type="ECO:0000256" key="1">
    <source>
        <dbReference type="ARBA" id="ARBA00004141"/>
    </source>
</evidence>
<feature type="transmembrane region" description="Helical" evidence="5">
    <location>
        <begin position="266"/>
        <end position="294"/>
    </location>
</feature>
<feature type="transmembrane region" description="Helical" evidence="5">
    <location>
        <begin position="228"/>
        <end position="254"/>
    </location>
</feature>
<evidence type="ECO:0000256" key="3">
    <source>
        <dbReference type="ARBA" id="ARBA00022989"/>
    </source>
</evidence>
<evidence type="ECO:0000313" key="8">
    <source>
        <dbReference type="Proteomes" id="UP000274661"/>
    </source>
</evidence>
<comment type="caution">
    <text evidence="7">The sequence shown here is derived from an EMBL/GenBank/DDBJ whole genome shotgun (WGS) entry which is preliminary data.</text>
</comment>
<keyword evidence="2 5" id="KW-0812">Transmembrane</keyword>
<evidence type="ECO:0000259" key="6">
    <source>
        <dbReference type="Pfam" id="PF12698"/>
    </source>
</evidence>
<dbReference type="GO" id="GO:0016020">
    <property type="term" value="C:membrane"/>
    <property type="evidence" value="ECO:0007669"/>
    <property type="project" value="UniProtKB-SubCell"/>
</dbReference>
<reference evidence="7 8" key="1">
    <citation type="submission" date="2018-12" db="EMBL/GenBank/DDBJ databases">
        <title>Sphingomonas sp. HMF7854 Genome sequencing and assembly.</title>
        <authorList>
            <person name="Cha I."/>
            <person name="Kang H."/>
            <person name="Kim H."/>
            <person name="Kang J."/>
            <person name="Joh K."/>
        </authorList>
    </citation>
    <scope>NUCLEOTIDE SEQUENCE [LARGE SCALE GENOMIC DNA]</scope>
    <source>
        <strain evidence="7 8">HMF7854</strain>
    </source>
</reference>
<evidence type="ECO:0000256" key="4">
    <source>
        <dbReference type="ARBA" id="ARBA00023136"/>
    </source>
</evidence>
<evidence type="ECO:0000256" key="2">
    <source>
        <dbReference type="ARBA" id="ARBA00022692"/>
    </source>
</evidence>
<feature type="domain" description="ABC-2 type transporter transmembrane" evidence="6">
    <location>
        <begin position="185"/>
        <end position="378"/>
    </location>
</feature>
<comment type="subcellular location">
    <subcellularLocation>
        <location evidence="1">Membrane</location>
        <topology evidence="1">Multi-pass membrane protein</topology>
    </subcellularLocation>
</comment>
<name>A0A3R9YKR1_9SPHN</name>
<protein>
    <submittedName>
        <fullName evidence="7">ABC transporter permease</fullName>
    </submittedName>
</protein>
<sequence>MTRFRRMIEAAFVIGRRDFTATIFSKTFILFLVGPFFPVLFGGLFGTIAGKTAADSAAPHIAVLASPAEVGRLQAARAQLAEAIPGDQLPELRPVAPAGRPGRQVQALLTAPDPPLAVLSGGLERPLLTGSLGSDSDPARQMRWIVAAARQPAAAPLAPLAVVRAGPGAPPPAAEREKTARAGQVVLFFFTLLLAGMLLSQLIEEKSNKVIEIVAAAVPVEAMFVGKLFGMLCVSLVGIVIWVSTVVAAIFAFAPDLAPRIPVPAVGWPLFLVMGALYFVMSYLLLGAAFLGIGAHASTAREVQTMSMPVTMSQLALFALASAAVGQYDRPIGLAAALFPLSSPLTMVARAAESGVLWPHLVALAWQALWVALILLFVARLFRRSVLKSGAQRPARRWWGRREAASRA</sequence>
<evidence type="ECO:0000256" key="5">
    <source>
        <dbReference type="SAM" id="Phobius"/>
    </source>
</evidence>
<keyword evidence="3 5" id="KW-1133">Transmembrane helix</keyword>
<feature type="transmembrane region" description="Helical" evidence="5">
    <location>
        <begin position="185"/>
        <end position="203"/>
    </location>
</feature>
<gene>
    <name evidence="7" type="ORF">HMF7854_03585</name>
</gene>
<dbReference type="EMBL" id="RWJF01000001">
    <property type="protein sequence ID" value="RST30012.1"/>
    <property type="molecule type" value="Genomic_DNA"/>
</dbReference>
<dbReference type="InterPro" id="IPR013525">
    <property type="entry name" value="ABC2_TM"/>
</dbReference>
<organism evidence="7 8">
    <name type="scientific">Sphingomonas ginkgonis</name>
    <dbReference type="NCBI Taxonomy" id="2315330"/>
    <lineage>
        <taxon>Bacteria</taxon>
        <taxon>Pseudomonadati</taxon>
        <taxon>Pseudomonadota</taxon>
        <taxon>Alphaproteobacteria</taxon>
        <taxon>Sphingomonadales</taxon>
        <taxon>Sphingomonadaceae</taxon>
        <taxon>Sphingomonas</taxon>
    </lineage>
</organism>
<dbReference type="GO" id="GO:0140359">
    <property type="term" value="F:ABC-type transporter activity"/>
    <property type="evidence" value="ECO:0007669"/>
    <property type="project" value="InterPro"/>
</dbReference>
<dbReference type="OrthoDB" id="7388589at2"/>
<keyword evidence="4 5" id="KW-0472">Membrane</keyword>
<feature type="transmembrane region" description="Helical" evidence="5">
    <location>
        <begin position="306"/>
        <end position="325"/>
    </location>
</feature>
<keyword evidence="8" id="KW-1185">Reference proteome</keyword>
<dbReference type="Proteomes" id="UP000274661">
    <property type="component" value="Unassembled WGS sequence"/>
</dbReference>
<evidence type="ECO:0000313" key="7">
    <source>
        <dbReference type="EMBL" id="RST30012.1"/>
    </source>
</evidence>
<dbReference type="Pfam" id="PF12698">
    <property type="entry name" value="ABC2_membrane_3"/>
    <property type="match status" value="1"/>
</dbReference>
<dbReference type="RefSeq" id="WP_126717847.1">
    <property type="nucleotide sequence ID" value="NZ_RWJF01000001.1"/>
</dbReference>
<proteinExistence type="predicted"/>
<feature type="transmembrane region" description="Helical" evidence="5">
    <location>
        <begin position="28"/>
        <end position="49"/>
    </location>
</feature>
<dbReference type="AlphaFoldDB" id="A0A3R9YKR1"/>
<feature type="transmembrane region" description="Helical" evidence="5">
    <location>
        <begin position="358"/>
        <end position="379"/>
    </location>
</feature>